<dbReference type="KEGG" id="halu:HUG12_06095"/>
<keyword evidence="3" id="KW-1185">Reference proteome</keyword>
<evidence type="ECO:0000313" key="3">
    <source>
        <dbReference type="Proteomes" id="UP000509626"/>
    </source>
</evidence>
<feature type="compositionally biased region" description="Basic and acidic residues" evidence="1">
    <location>
        <begin position="81"/>
        <end position="107"/>
    </location>
</feature>
<sequence length="126" mass="13086">MVTGVDRRHHVVDDLEPVAVEFQFIRMGPELMALFVGPVAGPGSRGDHVGPDQSGRIGTIESNPLGRSGVATDGSTGGCGGDERATEDGEPHAEGDERTAEGDDGRHATSGVGRNEPATGRSRRNV</sequence>
<protein>
    <submittedName>
        <fullName evidence="2">Uncharacterized protein</fullName>
    </submittedName>
</protein>
<evidence type="ECO:0000313" key="2">
    <source>
        <dbReference type="EMBL" id="QLG61328.1"/>
    </source>
</evidence>
<dbReference type="AlphaFoldDB" id="A0A7D5L9M2"/>
<name>A0A7D5L9M2_9EURY</name>
<organism evidence="2 3">
    <name type="scientific">Halorarum salinum</name>
    <dbReference type="NCBI Taxonomy" id="2743089"/>
    <lineage>
        <taxon>Archaea</taxon>
        <taxon>Methanobacteriati</taxon>
        <taxon>Methanobacteriota</taxon>
        <taxon>Stenosarchaea group</taxon>
        <taxon>Halobacteria</taxon>
        <taxon>Halobacteriales</taxon>
        <taxon>Haloferacaceae</taxon>
        <taxon>Halorarum</taxon>
    </lineage>
</organism>
<dbReference type="GeneID" id="56037012"/>
<dbReference type="EMBL" id="CP058579">
    <property type="protein sequence ID" value="QLG61328.1"/>
    <property type="molecule type" value="Genomic_DNA"/>
</dbReference>
<dbReference type="Proteomes" id="UP000509626">
    <property type="component" value="Chromosome"/>
</dbReference>
<gene>
    <name evidence="2" type="ORF">HUG12_06095</name>
</gene>
<evidence type="ECO:0000256" key="1">
    <source>
        <dbReference type="SAM" id="MobiDB-lite"/>
    </source>
</evidence>
<reference evidence="2 3" key="1">
    <citation type="submission" date="2020-06" db="EMBL/GenBank/DDBJ databases">
        <title>NJ-3-1, isolated from saline soil.</title>
        <authorList>
            <person name="Cui H.L."/>
            <person name="Shi X."/>
        </authorList>
    </citation>
    <scope>NUCLEOTIDE SEQUENCE [LARGE SCALE GENOMIC DNA]</scope>
    <source>
        <strain evidence="2 3">NJ-3-1</strain>
    </source>
</reference>
<feature type="region of interest" description="Disordered" evidence="1">
    <location>
        <begin position="38"/>
        <end position="126"/>
    </location>
</feature>
<proteinExistence type="predicted"/>
<accession>A0A7D5L9M2</accession>
<dbReference type="RefSeq" id="WP_179267913.1">
    <property type="nucleotide sequence ID" value="NZ_CP058579.1"/>
</dbReference>